<protein>
    <submittedName>
        <fullName evidence="2">Hpt domain-containing protein</fullName>
    </submittedName>
</protein>
<reference evidence="2 3" key="1">
    <citation type="submission" date="2021-06" db="EMBL/GenBank/DDBJ databases">
        <title>Faecalicatena sp. nov. isolated from porcine feces.</title>
        <authorList>
            <person name="Oh B.S."/>
            <person name="Lee J.H."/>
        </authorList>
    </citation>
    <scope>NUCLEOTIDE SEQUENCE [LARGE SCALE GENOMIC DNA]</scope>
    <source>
        <strain evidence="2 3">AGMB00832</strain>
    </source>
</reference>
<dbReference type="Proteomes" id="UP000723714">
    <property type="component" value="Unassembled WGS sequence"/>
</dbReference>
<dbReference type="EMBL" id="JABACJ020000007">
    <property type="protein sequence ID" value="MBU3876048.1"/>
    <property type="molecule type" value="Genomic_DNA"/>
</dbReference>
<keyword evidence="3" id="KW-1185">Reference proteome</keyword>
<sequence length="121" mass="13810">MSQFRTIFEAYGGDYQATMARFVNKEDMYLKFLDMLFQDDNMQKLGEALEAGNMKSAFEAAHTLKGVVGNMGLAPLFTSVCTILEPLRAGEERSDYQEMYEVIKDEFQKADDLRVQLKKGE</sequence>
<dbReference type="InterPro" id="IPR008207">
    <property type="entry name" value="Sig_transdc_His_kin_Hpt_dom"/>
</dbReference>
<organism evidence="2 3">
    <name type="scientific">Faecalicatena faecalis</name>
    <dbReference type="NCBI Taxonomy" id="2726362"/>
    <lineage>
        <taxon>Bacteria</taxon>
        <taxon>Bacillati</taxon>
        <taxon>Bacillota</taxon>
        <taxon>Clostridia</taxon>
        <taxon>Lachnospirales</taxon>
        <taxon>Lachnospiraceae</taxon>
        <taxon>Faecalicatena</taxon>
    </lineage>
</organism>
<evidence type="ECO:0000259" key="1">
    <source>
        <dbReference type="Pfam" id="PF01627"/>
    </source>
</evidence>
<dbReference type="Pfam" id="PF01627">
    <property type="entry name" value="Hpt"/>
    <property type="match status" value="1"/>
</dbReference>
<comment type="caution">
    <text evidence="2">The sequence shown here is derived from an EMBL/GenBank/DDBJ whole genome shotgun (WGS) entry which is preliminary data.</text>
</comment>
<proteinExistence type="predicted"/>
<dbReference type="RefSeq" id="WP_216241069.1">
    <property type="nucleotide sequence ID" value="NZ_JABACJ020000007.1"/>
</dbReference>
<gene>
    <name evidence="2" type="ORF">HGO97_009510</name>
</gene>
<feature type="domain" description="HPt" evidence="1">
    <location>
        <begin position="39"/>
        <end position="110"/>
    </location>
</feature>
<evidence type="ECO:0000313" key="2">
    <source>
        <dbReference type="EMBL" id="MBU3876048.1"/>
    </source>
</evidence>
<name>A0ABS6D389_9FIRM</name>
<evidence type="ECO:0000313" key="3">
    <source>
        <dbReference type="Proteomes" id="UP000723714"/>
    </source>
</evidence>
<accession>A0ABS6D389</accession>